<accession>A0AA38CQW1</accession>
<dbReference type="AlphaFoldDB" id="A0AA38CQW1"/>
<name>A0AA38CQW1_9MICO</name>
<gene>
    <name evidence="2" type="ORF">GCM10025875_25350</name>
</gene>
<keyword evidence="3" id="KW-1185">Reference proteome</keyword>
<organism evidence="2 3">
    <name type="scientific">Litorihabitans aurantiacus</name>
    <dbReference type="NCBI Taxonomy" id="1930061"/>
    <lineage>
        <taxon>Bacteria</taxon>
        <taxon>Bacillati</taxon>
        <taxon>Actinomycetota</taxon>
        <taxon>Actinomycetes</taxon>
        <taxon>Micrococcales</taxon>
        <taxon>Beutenbergiaceae</taxon>
        <taxon>Litorihabitans</taxon>
    </lineage>
</organism>
<reference evidence="2" key="1">
    <citation type="journal article" date="2014" name="Int. J. Syst. Evol. Microbiol.">
        <title>Complete genome sequence of Corynebacterium casei LMG S-19264T (=DSM 44701T), isolated from a smear-ripened cheese.</title>
        <authorList>
            <consortium name="US DOE Joint Genome Institute (JGI-PGF)"/>
            <person name="Walter F."/>
            <person name="Albersmeier A."/>
            <person name="Kalinowski J."/>
            <person name="Ruckert C."/>
        </authorList>
    </citation>
    <scope>NUCLEOTIDE SEQUENCE</scope>
    <source>
        <strain evidence="2">NBRC 112290</strain>
    </source>
</reference>
<sequence length="131" mass="14085">MSITAIPSHSPAPARPRLRLLPAMRPETVRDVSRTSSTAHVDQDLPRPSSGRRPFDLDTVRIETDLLARRACRTVGILGTWGRSRWRAAGDAETIASTFDICVTAPTPASRWRAASATASRRTAGPAASAP</sequence>
<evidence type="ECO:0000256" key="1">
    <source>
        <dbReference type="SAM" id="MobiDB-lite"/>
    </source>
</evidence>
<dbReference type="EMBL" id="BSUM01000001">
    <property type="protein sequence ID" value="GMA32543.1"/>
    <property type="molecule type" value="Genomic_DNA"/>
</dbReference>
<reference evidence="2" key="2">
    <citation type="submission" date="2023-02" db="EMBL/GenBank/DDBJ databases">
        <authorList>
            <person name="Sun Q."/>
            <person name="Mori K."/>
        </authorList>
    </citation>
    <scope>NUCLEOTIDE SEQUENCE</scope>
    <source>
        <strain evidence="2">NBRC 112290</strain>
    </source>
</reference>
<dbReference type="Proteomes" id="UP001157161">
    <property type="component" value="Unassembled WGS sequence"/>
</dbReference>
<protein>
    <submittedName>
        <fullName evidence="2">Uncharacterized protein</fullName>
    </submittedName>
</protein>
<feature type="region of interest" description="Disordered" evidence="1">
    <location>
        <begin position="1"/>
        <end position="56"/>
    </location>
</feature>
<evidence type="ECO:0000313" key="2">
    <source>
        <dbReference type="EMBL" id="GMA32543.1"/>
    </source>
</evidence>
<dbReference type="RefSeq" id="WP_284251220.1">
    <property type="nucleotide sequence ID" value="NZ_BSUM01000001.1"/>
</dbReference>
<comment type="caution">
    <text evidence="2">The sequence shown here is derived from an EMBL/GenBank/DDBJ whole genome shotgun (WGS) entry which is preliminary data.</text>
</comment>
<evidence type="ECO:0000313" key="3">
    <source>
        <dbReference type="Proteomes" id="UP001157161"/>
    </source>
</evidence>
<proteinExistence type="predicted"/>